<dbReference type="EMBL" id="CAADEX010000004">
    <property type="protein sequence ID" value="VFJ43039.1"/>
    <property type="molecule type" value="Genomic_DNA"/>
</dbReference>
<dbReference type="Gene3D" id="2.40.50.230">
    <property type="entry name" value="Gp5 N-terminal domain"/>
    <property type="match status" value="1"/>
</dbReference>
<dbReference type="NCBIfam" id="TIGR01646">
    <property type="entry name" value="vgr_GE"/>
    <property type="match status" value="1"/>
</dbReference>
<name>A0A450RV91_9GAMM</name>
<evidence type="ECO:0000313" key="2">
    <source>
        <dbReference type="EMBL" id="VFJ43039.1"/>
    </source>
</evidence>
<gene>
    <name evidence="2" type="ORF">BECKDK2373B_GA0170837_100419</name>
</gene>
<proteinExistence type="predicted"/>
<sequence length="585" mass="64197">MSVVTATITSTGGEVKPTWEVLSIDITREVNRIPRAQLVLLDGDPSKQKFEISDSGVFDPGKEIEINLRYEGEEGEAGKDRTVFKGLVIRHRVEANQRGTQLTVDLKDVAFRMTRVRKSVVYKGESPEKGITDSKIIEKIIGEYKEGGLAIKGDAETQPEHPEIVQYYCTDWDFMLSRAQASGQLVIVEDGEISLRSIAVGDAAKHTFNVGIDEVYSFEMEADASHQYKEVQSVAWDMEKQKSTDVTEAMLDYSPPSPGDLYGYDIAPKVGAGTCKLASPVPLEQGELQAWANATLATSRMSLLRGRIEVPGSASIKLMALMEIDGVGKHFNGETLITGIRHRIDHRGWQTDVQFGLSPEWFSRHPDIMDVPAAGLLPGVNGLHIGVVDGFQEDPKKEFRVRVRLPAIAATDDKADSVVWARLASPDAGNGRGFFFRPEKGDEVVVGFFNDDPRHAVILGSLYSSEKNKPPEKLSPSDKDNISKGIVTKKGSMLRFIDKKEGNTGPGLVIQVPGSEDKPEKIQLGAFSNQASIQISDQYDNLIVMGVNGITIKTKKVLLLKNEKGHVRIGTDGHVETKGTKVTQK</sequence>
<reference evidence="2" key="1">
    <citation type="submission" date="2019-02" db="EMBL/GenBank/DDBJ databases">
        <authorList>
            <person name="Gruber-Vodicka R. H."/>
            <person name="Seah K. B. B."/>
        </authorList>
    </citation>
    <scope>NUCLEOTIDE SEQUENCE</scope>
    <source>
        <strain evidence="2">BECK_DK47</strain>
    </source>
</reference>
<evidence type="ECO:0000259" key="1">
    <source>
        <dbReference type="Pfam" id="PF04717"/>
    </source>
</evidence>
<organism evidence="2">
    <name type="scientific">Candidatus Kentrum sp. DK</name>
    <dbReference type="NCBI Taxonomy" id="2126562"/>
    <lineage>
        <taxon>Bacteria</taxon>
        <taxon>Pseudomonadati</taxon>
        <taxon>Pseudomonadota</taxon>
        <taxon>Gammaproteobacteria</taxon>
        <taxon>Candidatus Kentrum</taxon>
    </lineage>
</organism>
<dbReference type="InterPro" id="IPR006531">
    <property type="entry name" value="Gp5/Vgr_OB"/>
</dbReference>
<accession>A0A450RV91</accession>
<dbReference type="SUPFAM" id="SSF69255">
    <property type="entry name" value="gp5 N-terminal domain-like"/>
    <property type="match status" value="1"/>
</dbReference>
<dbReference type="SUPFAM" id="SSF69279">
    <property type="entry name" value="Phage tail proteins"/>
    <property type="match status" value="1"/>
</dbReference>
<feature type="domain" description="Gp5/Type VI secretion system Vgr protein OB-fold" evidence="1">
    <location>
        <begin position="386"/>
        <end position="463"/>
    </location>
</feature>
<dbReference type="Pfam" id="PF04717">
    <property type="entry name" value="Phage_base_V"/>
    <property type="match status" value="1"/>
</dbReference>
<dbReference type="InterPro" id="IPR006533">
    <property type="entry name" value="T6SS_Vgr_RhsGE"/>
</dbReference>
<protein>
    <submittedName>
        <fullName evidence="2">Rhs element Vgr protein</fullName>
    </submittedName>
</protein>
<dbReference type="AlphaFoldDB" id="A0A450RV91"/>
<dbReference type="InterPro" id="IPR037026">
    <property type="entry name" value="Vgr_OB-fold_dom_sf"/>
</dbReference>